<organism evidence="2 3">
    <name type="scientific">Fusarium proliferatum (strain ET1)</name>
    <name type="common">Orchid endophyte fungus</name>
    <dbReference type="NCBI Taxonomy" id="1227346"/>
    <lineage>
        <taxon>Eukaryota</taxon>
        <taxon>Fungi</taxon>
        <taxon>Dikarya</taxon>
        <taxon>Ascomycota</taxon>
        <taxon>Pezizomycotina</taxon>
        <taxon>Sordariomycetes</taxon>
        <taxon>Hypocreomycetidae</taxon>
        <taxon>Hypocreales</taxon>
        <taxon>Nectriaceae</taxon>
        <taxon>Fusarium</taxon>
        <taxon>Fusarium fujikuroi species complex</taxon>
    </lineage>
</organism>
<sequence>MDSSLSPFSTNGNDSSAKYIANKAGSHNEAVIIAGVMIGSVFFVAIVGVAWMFFRERSRKIKDQLDAIKTVSASEISPGLSELASSLFVKKPSPHCRLSSFSSSPMRLIHVQYMTHAGQQQFIQAKARRFEAIYNFLEVICFFASVHQPHITPAPPPKPPISSGIWSAQLHQNASHLKLSATSNVSGTSSVLLMPRSGLIRLKRCQQHVVSTRRGSRFRMQYRGPVALYDQFISEMRRWTLVDQDGYG</sequence>
<dbReference type="GeneID" id="42045863"/>
<proteinExistence type="predicted"/>
<name>A0A1L7V491_FUSPR</name>
<keyword evidence="1" id="KW-1133">Transmembrane helix</keyword>
<protein>
    <submittedName>
        <fullName evidence="2">Uncharacterized protein</fullName>
    </submittedName>
</protein>
<reference evidence="3" key="1">
    <citation type="journal article" date="2016" name="Genome Biol. Evol.">
        <title>Comparative 'omics' of the Fusarium fujikuroi species complex highlights differences in genetic potential and metabolite synthesis.</title>
        <authorList>
            <person name="Niehaus E.-M."/>
            <person name="Muensterkoetter M."/>
            <person name="Proctor R.H."/>
            <person name="Brown D.W."/>
            <person name="Sharon A."/>
            <person name="Idan Y."/>
            <person name="Oren-Young L."/>
            <person name="Sieber C.M."/>
            <person name="Novak O."/>
            <person name="Pencik A."/>
            <person name="Tarkowska D."/>
            <person name="Hromadova K."/>
            <person name="Freeman S."/>
            <person name="Maymon M."/>
            <person name="Elazar M."/>
            <person name="Youssef S.A."/>
            <person name="El-Shabrawy E.S.M."/>
            <person name="Shalaby A.B.A."/>
            <person name="Houterman P."/>
            <person name="Brock N.L."/>
            <person name="Burkhardt I."/>
            <person name="Tsavkelova E.A."/>
            <person name="Dickschat J.S."/>
            <person name="Galuszka P."/>
            <person name="Gueldener U."/>
            <person name="Tudzynski B."/>
        </authorList>
    </citation>
    <scope>NUCLEOTIDE SEQUENCE [LARGE SCALE GENOMIC DNA]</scope>
    <source>
        <strain evidence="3">ET1</strain>
    </source>
</reference>
<keyword evidence="3" id="KW-1185">Reference proteome</keyword>
<gene>
    <name evidence="2" type="ORF">FPRO_00975</name>
</gene>
<dbReference type="EMBL" id="FJOF01000001">
    <property type="protein sequence ID" value="CZR34904.1"/>
    <property type="molecule type" value="Genomic_DNA"/>
</dbReference>
<dbReference type="VEuPathDB" id="FungiDB:FPRO_00975"/>
<accession>A0A1L7V491</accession>
<dbReference type="Proteomes" id="UP000183971">
    <property type="component" value="Unassembled WGS sequence"/>
</dbReference>
<feature type="transmembrane region" description="Helical" evidence="1">
    <location>
        <begin position="30"/>
        <end position="54"/>
    </location>
</feature>
<comment type="caution">
    <text evidence="2">The sequence shown here is derived from an EMBL/GenBank/DDBJ whole genome shotgun (WGS) entry which is preliminary data.</text>
</comment>
<keyword evidence="1" id="KW-0812">Transmembrane</keyword>
<evidence type="ECO:0000256" key="1">
    <source>
        <dbReference type="SAM" id="Phobius"/>
    </source>
</evidence>
<evidence type="ECO:0000313" key="2">
    <source>
        <dbReference type="EMBL" id="CZR34904.1"/>
    </source>
</evidence>
<dbReference type="AlphaFoldDB" id="A0A1L7V491"/>
<evidence type="ECO:0000313" key="3">
    <source>
        <dbReference type="Proteomes" id="UP000183971"/>
    </source>
</evidence>
<keyword evidence="1" id="KW-0472">Membrane</keyword>
<dbReference type="RefSeq" id="XP_031075497.1">
    <property type="nucleotide sequence ID" value="XM_031220470.1"/>
</dbReference>